<evidence type="ECO:0000256" key="3">
    <source>
        <dbReference type="ARBA" id="ARBA00023274"/>
    </source>
</evidence>
<gene>
    <name evidence="5" type="ORF">WJX72_006581</name>
</gene>
<proteinExistence type="inferred from homology"/>
<dbReference type="EMBL" id="JALJOR010000003">
    <property type="protein sequence ID" value="KAK9820141.1"/>
    <property type="molecule type" value="Genomic_DNA"/>
</dbReference>
<accession>A0AAW1QFC1</accession>
<name>A0AAW1QFC1_9CHLO</name>
<evidence type="ECO:0000259" key="4">
    <source>
        <dbReference type="Pfam" id="PF01929"/>
    </source>
</evidence>
<evidence type="ECO:0000313" key="5">
    <source>
        <dbReference type="EMBL" id="KAK9820141.1"/>
    </source>
</evidence>
<keyword evidence="3" id="KW-0687">Ribonucleoprotein</keyword>
<comment type="similarity">
    <text evidence="1">Belongs to the eukaryotic ribosomal protein eL14 family.</text>
</comment>
<sequence>MPFKRYVEIGRVALVNYGPEYGKLVVITDIVDQNRAVVDRPDETRRVINFKRLALTDFKIDIQRMAKKKELTAALKTNDVFTKFQQTAWGKKLAARVSKSQTTDFERYKAAVAKSKRSKAVAASLAKLQKSAK</sequence>
<dbReference type="AlphaFoldDB" id="A0AAW1QFC1"/>
<dbReference type="InterPro" id="IPR002784">
    <property type="entry name" value="Ribosomal_eL14_dom"/>
</dbReference>
<dbReference type="InterPro" id="IPR039660">
    <property type="entry name" value="Ribosomal_eL14"/>
</dbReference>
<evidence type="ECO:0000313" key="6">
    <source>
        <dbReference type="Proteomes" id="UP001489004"/>
    </source>
</evidence>
<dbReference type="GO" id="GO:0022625">
    <property type="term" value="C:cytosolic large ribosomal subunit"/>
    <property type="evidence" value="ECO:0007669"/>
    <property type="project" value="TreeGrafter"/>
</dbReference>
<evidence type="ECO:0000256" key="2">
    <source>
        <dbReference type="ARBA" id="ARBA00022980"/>
    </source>
</evidence>
<comment type="caution">
    <text evidence="5">The sequence shown here is derived from an EMBL/GenBank/DDBJ whole genome shotgun (WGS) entry which is preliminary data.</text>
</comment>
<reference evidence="5 6" key="1">
    <citation type="journal article" date="2024" name="Nat. Commun.">
        <title>Phylogenomics reveals the evolutionary origins of lichenization in chlorophyte algae.</title>
        <authorList>
            <person name="Puginier C."/>
            <person name="Libourel C."/>
            <person name="Otte J."/>
            <person name="Skaloud P."/>
            <person name="Haon M."/>
            <person name="Grisel S."/>
            <person name="Petersen M."/>
            <person name="Berrin J.G."/>
            <person name="Delaux P.M."/>
            <person name="Dal Grande F."/>
            <person name="Keller J."/>
        </authorList>
    </citation>
    <scope>NUCLEOTIDE SEQUENCE [LARGE SCALE GENOMIC DNA]</scope>
    <source>
        <strain evidence="5 6">SAG 2043</strain>
    </source>
</reference>
<feature type="domain" description="Large ribosomal subunit protein eL14" evidence="4">
    <location>
        <begin position="45"/>
        <end position="117"/>
    </location>
</feature>
<dbReference type="PANTHER" id="PTHR11127:SF2">
    <property type="entry name" value="LARGE RIBOSOMAL SUBUNIT PROTEIN EL14"/>
    <property type="match status" value="1"/>
</dbReference>
<dbReference type="PANTHER" id="PTHR11127">
    <property type="entry name" value="60S RIBOSOMAL PROTEIN L14"/>
    <property type="match status" value="1"/>
</dbReference>
<dbReference type="Gene3D" id="6.10.250.2270">
    <property type="match status" value="1"/>
</dbReference>
<dbReference type="Pfam" id="PF01929">
    <property type="entry name" value="Ribosomal_L14e"/>
    <property type="match status" value="1"/>
</dbReference>
<dbReference type="InterPro" id="IPR014722">
    <property type="entry name" value="Rib_uL2_dom2"/>
</dbReference>
<dbReference type="SUPFAM" id="SSF50104">
    <property type="entry name" value="Translation proteins SH3-like domain"/>
    <property type="match status" value="1"/>
</dbReference>
<keyword evidence="6" id="KW-1185">Reference proteome</keyword>
<organism evidence="5 6">
    <name type="scientific">[Myrmecia] bisecta</name>
    <dbReference type="NCBI Taxonomy" id="41462"/>
    <lineage>
        <taxon>Eukaryota</taxon>
        <taxon>Viridiplantae</taxon>
        <taxon>Chlorophyta</taxon>
        <taxon>core chlorophytes</taxon>
        <taxon>Trebouxiophyceae</taxon>
        <taxon>Trebouxiales</taxon>
        <taxon>Trebouxiaceae</taxon>
        <taxon>Myrmecia</taxon>
    </lineage>
</organism>
<keyword evidence="2" id="KW-0689">Ribosomal protein</keyword>
<dbReference type="GO" id="GO:0042273">
    <property type="term" value="P:ribosomal large subunit biogenesis"/>
    <property type="evidence" value="ECO:0007669"/>
    <property type="project" value="TreeGrafter"/>
</dbReference>
<dbReference type="CDD" id="cd23702">
    <property type="entry name" value="eL14"/>
    <property type="match status" value="1"/>
</dbReference>
<evidence type="ECO:0000256" key="1">
    <source>
        <dbReference type="ARBA" id="ARBA00006592"/>
    </source>
</evidence>
<dbReference type="GO" id="GO:0003723">
    <property type="term" value="F:RNA binding"/>
    <property type="evidence" value="ECO:0007669"/>
    <property type="project" value="InterPro"/>
</dbReference>
<protein>
    <recommendedName>
        <fullName evidence="4">Large ribosomal subunit protein eL14 domain-containing protein</fullName>
    </recommendedName>
</protein>
<dbReference type="Gene3D" id="2.30.30.30">
    <property type="match status" value="1"/>
</dbReference>
<dbReference type="GO" id="GO:0006412">
    <property type="term" value="P:translation"/>
    <property type="evidence" value="ECO:0007669"/>
    <property type="project" value="InterPro"/>
</dbReference>
<dbReference type="GO" id="GO:0003735">
    <property type="term" value="F:structural constituent of ribosome"/>
    <property type="evidence" value="ECO:0007669"/>
    <property type="project" value="InterPro"/>
</dbReference>
<dbReference type="InterPro" id="IPR008991">
    <property type="entry name" value="Translation_prot_SH3-like_sf"/>
</dbReference>
<dbReference type="Proteomes" id="UP001489004">
    <property type="component" value="Unassembled WGS sequence"/>
</dbReference>